<evidence type="ECO:0000256" key="1">
    <source>
        <dbReference type="ARBA" id="ARBA00023157"/>
    </source>
</evidence>
<dbReference type="Proteomes" id="UP000887568">
    <property type="component" value="Unplaced"/>
</dbReference>
<accession>A0A914AQE2</accession>
<dbReference type="OMA" id="HKEDTWM"/>
<dbReference type="PROSITE" id="PS50041">
    <property type="entry name" value="C_TYPE_LECTIN_2"/>
    <property type="match status" value="1"/>
</dbReference>
<dbReference type="SMART" id="SM00034">
    <property type="entry name" value="CLECT"/>
    <property type="match status" value="1"/>
</dbReference>
<dbReference type="GeneID" id="119735954"/>
<protein>
    <recommendedName>
        <fullName evidence="3">C-type lectin domain-containing protein</fullName>
    </recommendedName>
</protein>
<organism evidence="4 5">
    <name type="scientific">Patiria miniata</name>
    <name type="common">Bat star</name>
    <name type="synonym">Asterina miniata</name>
    <dbReference type="NCBI Taxonomy" id="46514"/>
    <lineage>
        <taxon>Eukaryota</taxon>
        <taxon>Metazoa</taxon>
        <taxon>Echinodermata</taxon>
        <taxon>Eleutherozoa</taxon>
        <taxon>Asterozoa</taxon>
        <taxon>Asteroidea</taxon>
        <taxon>Valvatacea</taxon>
        <taxon>Valvatida</taxon>
        <taxon>Asterinidae</taxon>
        <taxon>Patiria</taxon>
    </lineage>
</organism>
<dbReference type="SUPFAM" id="SSF56436">
    <property type="entry name" value="C-type lectin-like"/>
    <property type="match status" value="1"/>
</dbReference>
<dbReference type="Gene3D" id="3.10.100.10">
    <property type="entry name" value="Mannose-Binding Protein A, subunit A"/>
    <property type="match status" value="1"/>
</dbReference>
<dbReference type="Pfam" id="PF00059">
    <property type="entry name" value="Lectin_C"/>
    <property type="match status" value="1"/>
</dbReference>
<evidence type="ECO:0000256" key="2">
    <source>
        <dbReference type="SAM" id="SignalP"/>
    </source>
</evidence>
<evidence type="ECO:0000259" key="3">
    <source>
        <dbReference type="PROSITE" id="PS50041"/>
    </source>
</evidence>
<dbReference type="PANTHER" id="PTHR22803">
    <property type="entry name" value="MANNOSE, PHOSPHOLIPASE, LECTIN RECEPTOR RELATED"/>
    <property type="match status" value="1"/>
</dbReference>
<dbReference type="InterPro" id="IPR016186">
    <property type="entry name" value="C-type_lectin-like/link_sf"/>
</dbReference>
<feature type="signal peptide" evidence="2">
    <location>
        <begin position="1"/>
        <end position="21"/>
    </location>
</feature>
<proteinExistence type="predicted"/>
<dbReference type="InterPro" id="IPR018378">
    <property type="entry name" value="C-type_lectin_CS"/>
</dbReference>
<keyword evidence="1" id="KW-1015">Disulfide bond</keyword>
<dbReference type="EnsemblMetazoa" id="XM_038209930.1">
    <property type="protein sequence ID" value="XP_038065858.1"/>
    <property type="gene ID" value="LOC119735954"/>
</dbReference>
<feature type="chain" id="PRO_5037479003" description="C-type lectin domain-containing protein" evidence="2">
    <location>
        <begin position="22"/>
        <end position="163"/>
    </location>
</feature>
<dbReference type="RefSeq" id="XP_038065858.1">
    <property type="nucleotide sequence ID" value="XM_038209930.1"/>
</dbReference>
<feature type="domain" description="C-type lectin" evidence="3">
    <location>
        <begin position="34"/>
        <end position="158"/>
    </location>
</feature>
<sequence length="163" mass="18596">MAFMRVLWCVVLVSFAPVCQQAECPKCPPMWTFYNGYCYRLFGNAKTFSEAENHCQDFTNVGQGHLTSIANAQENNLLFTVWKSTRGTAEGGLWIGFTDEVEEGNFIWTDKSVVNFTEWSDGQPDNYGGGEKCTHMWYGKYGEWNDIGCDNLFSYMCKMTAFL</sequence>
<reference evidence="4" key="1">
    <citation type="submission" date="2022-11" db="UniProtKB">
        <authorList>
            <consortium name="EnsemblMetazoa"/>
        </authorList>
    </citation>
    <scope>IDENTIFICATION</scope>
</reference>
<evidence type="ECO:0000313" key="4">
    <source>
        <dbReference type="EnsemblMetazoa" id="XP_038065858.1"/>
    </source>
</evidence>
<dbReference type="InterPro" id="IPR001304">
    <property type="entry name" value="C-type_lectin-like"/>
</dbReference>
<dbReference type="OrthoDB" id="441660at2759"/>
<dbReference type="InterPro" id="IPR050111">
    <property type="entry name" value="C-type_lectin/snaclec_domain"/>
</dbReference>
<dbReference type="AlphaFoldDB" id="A0A914AQE2"/>
<keyword evidence="5" id="KW-1185">Reference proteome</keyword>
<evidence type="ECO:0000313" key="5">
    <source>
        <dbReference type="Proteomes" id="UP000887568"/>
    </source>
</evidence>
<name>A0A914AQE2_PATMI</name>
<dbReference type="InterPro" id="IPR016187">
    <property type="entry name" value="CTDL_fold"/>
</dbReference>
<keyword evidence="2" id="KW-0732">Signal</keyword>
<dbReference type="PROSITE" id="PS00615">
    <property type="entry name" value="C_TYPE_LECTIN_1"/>
    <property type="match status" value="1"/>
</dbReference>